<keyword evidence="3" id="KW-1003">Cell membrane</keyword>
<keyword evidence="7 10" id="KW-1133">Transmembrane helix</keyword>
<evidence type="ECO:0000256" key="10">
    <source>
        <dbReference type="SAM" id="Phobius"/>
    </source>
</evidence>
<keyword evidence="4" id="KW-0997">Cell inner membrane</keyword>
<evidence type="ECO:0000256" key="7">
    <source>
        <dbReference type="ARBA" id="ARBA00022989"/>
    </source>
</evidence>
<accession>A0A839T355</accession>
<evidence type="ECO:0000313" key="12">
    <source>
        <dbReference type="EMBL" id="MBB3103538.1"/>
    </source>
</evidence>
<sequence length="214" mass="23447">MPFQGVLKKCRQHAPLLTGTTFICLFAAFLAWQISGWLQLMRTSPQNTDNYSPKTDTSLDFKRLGALFGTPPPPSTEAVAAPASDSSLVLLGSLVNRNPQQSSAIIQYNGATPKLYRSGEDIEAGLRLQGVYSDRVEILRNGRLETLRFPLLGNSPAAFNPAHSAPAYEPPAAEKQPDPAVEQLRKQMEMLRQQLEQSPLDSPASTEEQPTDNN</sequence>
<name>A0A839T355_AZOMA</name>
<dbReference type="Gene3D" id="2.30.30.830">
    <property type="match status" value="1"/>
</dbReference>
<dbReference type="EMBL" id="JACHXI010000008">
    <property type="protein sequence ID" value="MBB3103538.1"/>
    <property type="molecule type" value="Genomic_DNA"/>
</dbReference>
<evidence type="ECO:0000256" key="6">
    <source>
        <dbReference type="ARBA" id="ARBA00022927"/>
    </source>
</evidence>
<dbReference type="RefSeq" id="WP_183166474.1">
    <property type="nucleotide sequence ID" value="NZ_JACHXI010000008.1"/>
</dbReference>
<organism evidence="12 13">
    <name type="scientific">Azomonas macrocytogenes</name>
    <name type="common">Azotobacter macrocytogenes</name>
    <dbReference type="NCBI Taxonomy" id="69962"/>
    <lineage>
        <taxon>Bacteria</taxon>
        <taxon>Pseudomonadati</taxon>
        <taxon>Pseudomonadota</taxon>
        <taxon>Gammaproteobacteria</taxon>
        <taxon>Pseudomonadales</taxon>
        <taxon>Pseudomonadaceae</taxon>
        <taxon>Azomonas</taxon>
    </lineage>
</organism>
<keyword evidence="8 10" id="KW-0472">Membrane</keyword>
<dbReference type="Pfam" id="PF11356">
    <property type="entry name" value="T2SSC"/>
    <property type="match status" value="1"/>
</dbReference>
<feature type="domain" description="Type II secretion system protein GspC N-terminal" evidence="11">
    <location>
        <begin position="21"/>
        <end position="149"/>
    </location>
</feature>
<evidence type="ECO:0000259" key="11">
    <source>
        <dbReference type="Pfam" id="PF11356"/>
    </source>
</evidence>
<feature type="region of interest" description="Disordered" evidence="9">
    <location>
        <begin position="162"/>
        <end position="214"/>
    </location>
</feature>
<feature type="compositionally biased region" description="Polar residues" evidence="9">
    <location>
        <begin position="194"/>
        <end position="214"/>
    </location>
</feature>
<reference evidence="12 13" key="1">
    <citation type="submission" date="2020-08" db="EMBL/GenBank/DDBJ databases">
        <title>Genomic Encyclopedia of Type Strains, Phase III (KMG-III): the genomes of soil and plant-associated and newly described type strains.</title>
        <authorList>
            <person name="Whitman W."/>
        </authorList>
    </citation>
    <scope>NUCLEOTIDE SEQUENCE [LARGE SCALE GENOMIC DNA]</scope>
    <source>
        <strain evidence="12 13">CECT 4462</strain>
    </source>
</reference>
<evidence type="ECO:0000256" key="8">
    <source>
        <dbReference type="ARBA" id="ARBA00023136"/>
    </source>
</evidence>
<keyword evidence="13" id="KW-1185">Reference proteome</keyword>
<keyword evidence="6" id="KW-0653">Protein transport</keyword>
<dbReference type="GO" id="GO:0015031">
    <property type="term" value="P:protein transport"/>
    <property type="evidence" value="ECO:0007669"/>
    <property type="project" value="UniProtKB-KW"/>
</dbReference>
<evidence type="ECO:0000313" key="13">
    <source>
        <dbReference type="Proteomes" id="UP000549250"/>
    </source>
</evidence>
<comment type="caution">
    <text evidence="12">The sequence shown here is derived from an EMBL/GenBank/DDBJ whole genome shotgun (WGS) entry which is preliminary data.</text>
</comment>
<comment type="subcellular location">
    <subcellularLocation>
        <location evidence="1">Cell inner membrane</location>
    </subcellularLocation>
</comment>
<proteinExistence type="predicted"/>
<dbReference type="InterPro" id="IPR024961">
    <property type="entry name" value="T2SS_GspC_N"/>
</dbReference>
<evidence type="ECO:0000256" key="4">
    <source>
        <dbReference type="ARBA" id="ARBA00022519"/>
    </source>
</evidence>
<evidence type="ECO:0000256" key="3">
    <source>
        <dbReference type="ARBA" id="ARBA00022475"/>
    </source>
</evidence>
<evidence type="ECO:0000256" key="5">
    <source>
        <dbReference type="ARBA" id="ARBA00022692"/>
    </source>
</evidence>
<protein>
    <submittedName>
        <fullName evidence="12">General secretion pathway protein C</fullName>
    </submittedName>
</protein>
<dbReference type="AlphaFoldDB" id="A0A839T355"/>
<gene>
    <name evidence="12" type="ORF">FHR87_001934</name>
</gene>
<evidence type="ECO:0000256" key="9">
    <source>
        <dbReference type="SAM" id="MobiDB-lite"/>
    </source>
</evidence>
<feature type="transmembrane region" description="Helical" evidence="10">
    <location>
        <begin position="12"/>
        <end position="32"/>
    </location>
</feature>
<evidence type="ECO:0000256" key="1">
    <source>
        <dbReference type="ARBA" id="ARBA00004533"/>
    </source>
</evidence>
<keyword evidence="2" id="KW-0813">Transport</keyword>
<evidence type="ECO:0000256" key="2">
    <source>
        <dbReference type="ARBA" id="ARBA00022448"/>
    </source>
</evidence>
<dbReference type="Proteomes" id="UP000549250">
    <property type="component" value="Unassembled WGS sequence"/>
</dbReference>
<keyword evidence="5 10" id="KW-0812">Transmembrane</keyword>
<dbReference type="GO" id="GO:0005886">
    <property type="term" value="C:plasma membrane"/>
    <property type="evidence" value="ECO:0007669"/>
    <property type="project" value="UniProtKB-SubCell"/>
</dbReference>